<dbReference type="EMBL" id="CAXAMM010003002">
    <property type="protein sequence ID" value="CAK8998144.1"/>
    <property type="molecule type" value="Genomic_DNA"/>
</dbReference>
<evidence type="ECO:0000256" key="3">
    <source>
        <dbReference type="ARBA" id="ARBA00022833"/>
    </source>
</evidence>
<dbReference type="PANTHER" id="PTHR33337:SF40">
    <property type="entry name" value="CENP-V_GFA DOMAIN-CONTAINING PROTEIN-RELATED"/>
    <property type="match status" value="1"/>
</dbReference>
<dbReference type="SUPFAM" id="SSF51316">
    <property type="entry name" value="Mss4-like"/>
    <property type="match status" value="2"/>
</dbReference>
<gene>
    <name evidence="7" type="ORF">SCF082_LOCUS5507</name>
</gene>
<comment type="caution">
    <text evidence="7">The sequence shown here is derived from an EMBL/GenBank/DDBJ whole genome shotgun (WGS) entry which is preliminary data.</text>
</comment>
<evidence type="ECO:0000259" key="6">
    <source>
        <dbReference type="PROSITE" id="PS51891"/>
    </source>
</evidence>
<evidence type="ECO:0000256" key="1">
    <source>
        <dbReference type="ARBA" id="ARBA00005495"/>
    </source>
</evidence>
<dbReference type="Pfam" id="PF04828">
    <property type="entry name" value="GFA"/>
    <property type="match status" value="2"/>
</dbReference>
<comment type="similarity">
    <text evidence="1">Belongs to the Gfa family.</text>
</comment>
<dbReference type="InterPro" id="IPR011057">
    <property type="entry name" value="Mss4-like_sf"/>
</dbReference>
<proteinExistence type="inferred from homology"/>
<keyword evidence="8" id="KW-1185">Reference proteome</keyword>
<evidence type="ECO:0000256" key="4">
    <source>
        <dbReference type="ARBA" id="ARBA00023239"/>
    </source>
</evidence>
<protein>
    <recommendedName>
        <fullName evidence="6">CENP-V/GFA domain-containing protein</fullName>
    </recommendedName>
</protein>
<reference evidence="7 8" key="1">
    <citation type="submission" date="2024-02" db="EMBL/GenBank/DDBJ databases">
        <authorList>
            <person name="Chen Y."/>
            <person name="Shah S."/>
            <person name="Dougan E. K."/>
            <person name="Thang M."/>
            <person name="Chan C."/>
        </authorList>
    </citation>
    <scope>NUCLEOTIDE SEQUENCE [LARGE SCALE GENOMIC DNA]</scope>
</reference>
<feature type="domain" description="CENP-V/GFA" evidence="6">
    <location>
        <begin position="639"/>
        <end position="747"/>
    </location>
</feature>
<dbReference type="InterPro" id="IPR006913">
    <property type="entry name" value="CENP-V/GFA"/>
</dbReference>
<dbReference type="Proteomes" id="UP001642464">
    <property type="component" value="Unassembled WGS sequence"/>
</dbReference>
<feature type="region of interest" description="Disordered" evidence="5">
    <location>
        <begin position="401"/>
        <end position="421"/>
    </location>
</feature>
<sequence>MFKVIDGEWVLVPKDIIKMRPDNSIVSIGRGGGTVKVRGGVLMATNVAELQLTAGAVSACCITEPLHVEGGASVVLELQPGNPQGLRKSLQDASFLRMPILYTCKMPRNESTGKVQKSLVQELRVKEARLEAQQLVEQGRKDLKQVSWYWRITKPVLLVVCGVQPRTIYHLCQALLEPKVTTLAWALLSLGKESVLQFCLTAWTYGAIAQAGSCGKRSFGLLVPLAVAGLATRSGILLPGALLACVLLYGQEKWKGKETWPVRAFYQKVGRLSLSVLITLLLRLPIQGTTTCLYLVGLLLLYTCNRRLPSATPLQQATSLVLSLLESLRYLACFPVLFLLTLPSIMQSEFRDFSSKKMDAMQNFAKQDRSYEGACEQLARVTSGTWWKRIWVDVDAVEEDSVEDDPMGAQRPQINATSPAQARAQQLAAQAPHGQTALPDSPMEALVRDLLAANPTVSEEQIRQFLQQRFREYDTSFRSPLTETTESGWEGRSGSLPVAARCHCGRCKIQFQVARGEKPIRCHCPSCRHFHSSSFAAYLSVESPDWRAAGLQVHPDSCKVLGQVKRFMCGHCYTKLGTEAIDSGRSYCCLGSVDDESIPDSLALEWQSSFEDWHQTSAVRWWHAQPSALCGVSRRTGLVKGACACGSCSFEALLLPGELQHCYCKLCRRLSGSVAQTWVPASLERFTWRSSEPSTLALLRTTGHGQRHFCRSCGSCLTIVYDSQPDCIWPAAGTLEDTQVVDQAMWYRVIHICCSMMQRWYKLPDDQLPRLKYAG</sequence>
<name>A0ABP0I6D5_9DINO</name>
<evidence type="ECO:0000256" key="2">
    <source>
        <dbReference type="ARBA" id="ARBA00022723"/>
    </source>
</evidence>
<dbReference type="PROSITE" id="PS51891">
    <property type="entry name" value="CENP_V_GFA"/>
    <property type="match status" value="1"/>
</dbReference>
<evidence type="ECO:0000256" key="5">
    <source>
        <dbReference type="SAM" id="MobiDB-lite"/>
    </source>
</evidence>
<evidence type="ECO:0000313" key="7">
    <source>
        <dbReference type="EMBL" id="CAK8998144.1"/>
    </source>
</evidence>
<keyword evidence="2" id="KW-0479">Metal-binding</keyword>
<accession>A0ABP0I6D5</accession>
<dbReference type="Gene3D" id="3.90.1590.10">
    <property type="entry name" value="glutathione-dependent formaldehyde- activating enzyme (gfa)"/>
    <property type="match status" value="2"/>
</dbReference>
<organism evidence="7 8">
    <name type="scientific">Durusdinium trenchii</name>
    <dbReference type="NCBI Taxonomy" id="1381693"/>
    <lineage>
        <taxon>Eukaryota</taxon>
        <taxon>Sar</taxon>
        <taxon>Alveolata</taxon>
        <taxon>Dinophyceae</taxon>
        <taxon>Suessiales</taxon>
        <taxon>Symbiodiniaceae</taxon>
        <taxon>Durusdinium</taxon>
    </lineage>
</organism>
<dbReference type="PANTHER" id="PTHR33337">
    <property type="entry name" value="GFA DOMAIN-CONTAINING PROTEIN"/>
    <property type="match status" value="1"/>
</dbReference>
<evidence type="ECO:0000313" key="8">
    <source>
        <dbReference type="Proteomes" id="UP001642464"/>
    </source>
</evidence>
<keyword evidence="4" id="KW-0456">Lyase</keyword>
<keyword evidence="3" id="KW-0862">Zinc</keyword>